<dbReference type="InterPro" id="IPR045087">
    <property type="entry name" value="Cu-oxidase_fam"/>
</dbReference>
<dbReference type="InterPro" id="IPR011706">
    <property type="entry name" value="Cu-oxidase_C"/>
</dbReference>
<dbReference type="GO" id="GO:0005507">
    <property type="term" value="F:copper ion binding"/>
    <property type="evidence" value="ECO:0007669"/>
    <property type="project" value="InterPro"/>
</dbReference>
<keyword evidence="7" id="KW-0732">Signal</keyword>
<dbReference type="Pfam" id="PF00394">
    <property type="entry name" value="Cu-oxidase"/>
    <property type="match status" value="1"/>
</dbReference>
<feature type="domain" description="Plastocyanin-like" evidence="8">
    <location>
        <begin position="158"/>
        <end position="306"/>
    </location>
</feature>
<dbReference type="OrthoDB" id="2121828at2759"/>
<dbReference type="Pfam" id="PF07732">
    <property type="entry name" value="Cu-oxidase_3"/>
    <property type="match status" value="1"/>
</dbReference>
<keyword evidence="3" id="KW-0560">Oxidoreductase</keyword>
<evidence type="ECO:0000256" key="7">
    <source>
        <dbReference type="SAM" id="SignalP"/>
    </source>
</evidence>
<evidence type="ECO:0000256" key="2">
    <source>
        <dbReference type="ARBA" id="ARBA00022723"/>
    </source>
</evidence>
<evidence type="ECO:0000256" key="3">
    <source>
        <dbReference type="ARBA" id="ARBA00023002"/>
    </source>
</evidence>
<feature type="chain" id="PRO_5040478053" evidence="7">
    <location>
        <begin position="20"/>
        <end position="531"/>
    </location>
</feature>
<dbReference type="AlphaFoldDB" id="A0A9P6BZY7"/>
<evidence type="ECO:0000313" key="11">
    <source>
        <dbReference type="EMBL" id="KAF9444069.1"/>
    </source>
</evidence>
<evidence type="ECO:0000259" key="9">
    <source>
        <dbReference type="Pfam" id="PF07731"/>
    </source>
</evidence>
<dbReference type="InterPro" id="IPR011707">
    <property type="entry name" value="Cu-oxidase-like_N"/>
</dbReference>
<keyword evidence="6" id="KW-0325">Glycoprotein</keyword>
<dbReference type="SUPFAM" id="SSF49503">
    <property type="entry name" value="Cupredoxins"/>
    <property type="match status" value="3"/>
</dbReference>
<dbReference type="Proteomes" id="UP000807342">
    <property type="component" value="Unassembled WGS sequence"/>
</dbReference>
<dbReference type="PANTHER" id="PTHR11709">
    <property type="entry name" value="MULTI-COPPER OXIDASE"/>
    <property type="match status" value="1"/>
</dbReference>
<dbReference type="InterPro" id="IPR008972">
    <property type="entry name" value="Cupredoxin"/>
</dbReference>
<reference evidence="11" key="1">
    <citation type="submission" date="2020-11" db="EMBL/GenBank/DDBJ databases">
        <authorList>
            <consortium name="DOE Joint Genome Institute"/>
            <person name="Ahrendt S."/>
            <person name="Riley R."/>
            <person name="Andreopoulos W."/>
            <person name="Labutti K."/>
            <person name="Pangilinan J."/>
            <person name="Ruiz-Duenas F.J."/>
            <person name="Barrasa J.M."/>
            <person name="Sanchez-Garcia M."/>
            <person name="Camarero S."/>
            <person name="Miyauchi S."/>
            <person name="Serrano A."/>
            <person name="Linde D."/>
            <person name="Babiker R."/>
            <person name="Drula E."/>
            <person name="Ayuso-Fernandez I."/>
            <person name="Pacheco R."/>
            <person name="Padilla G."/>
            <person name="Ferreira P."/>
            <person name="Barriuso J."/>
            <person name="Kellner H."/>
            <person name="Castanera R."/>
            <person name="Alfaro M."/>
            <person name="Ramirez L."/>
            <person name="Pisabarro A.G."/>
            <person name="Kuo A."/>
            <person name="Tritt A."/>
            <person name="Lipzen A."/>
            <person name="He G."/>
            <person name="Yan M."/>
            <person name="Ng V."/>
            <person name="Cullen D."/>
            <person name="Martin F."/>
            <person name="Rosso M.-N."/>
            <person name="Henrissat B."/>
            <person name="Hibbett D."/>
            <person name="Martinez A.T."/>
            <person name="Grigoriev I.V."/>
        </authorList>
    </citation>
    <scope>NUCLEOTIDE SEQUENCE</scope>
    <source>
        <strain evidence="11">MF-IS2</strain>
    </source>
</reference>
<accession>A0A9P6BZY7</accession>
<gene>
    <name evidence="11" type="ORF">P691DRAFT_838832</name>
</gene>
<dbReference type="PROSITE" id="PS00080">
    <property type="entry name" value="MULTICOPPER_OXIDASE2"/>
    <property type="match status" value="1"/>
</dbReference>
<keyword evidence="12" id="KW-1185">Reference proteome</keyword>
<evidence type="ECO:0000256" key="5">
    <source>
        <dbReference type="ARBA" id="ARBA00023157"/>
    </source>
</evidence>
<feature type="domain" description="Plastocyanin-like" evidence="9">
    <location>
        <begin position="369"/>
        <end position="493"/>
    </location>
</feature>
<comment type="caution">
    <text evidence="11">The sequence shown here is derived from an EMBL/GenBank/DDBJ whole genome shotgun (WGS) entry which is preliminary data.</text>
</comment>
<evidence type="ECO:0000313" key="12">
    <source>
        <dbReference type="Proteomes" id="UP000807342"/>
    </source>
</evidence>
<evidence type="ECO:0000259" key="8">
    <source>
        <dbReference type="Pfam" id="PF00394"/>
    </source>
</evidence>
<name>A0A9P6BZY7_9AGAR</name>
<evidence type="ECO:0000256" key="6">
    <source>
        <dbReference type="ARBA" id="ARBA00023180"/>
    </source>
</evidence>
<evidence type="ECO:0000256" key="1">
    <source>
        <dbReference type="ARBA" id="ARBA00010609"/>
    </source>
</evidence>
<proteinExistence type="inferred from homology"/>
<dbReference type="PANTHER" id="PTHR11709:SF511">
    <property type="entry name" value="LACCASE"/>
    <property type="match status" value="1"/>
</dbReference>
<dbReference type="GO" id="GO:0016491">
    <property type="term" value="F:oxidoreductase activity"/>
    <property type="evidence" value="ECO:0007669"/>
    <property type="project" value="UniProtKB-KW"/>
</dbReference>
<dbReference type="Gene3D" id="2.60.40.420">
    <property type="entry name" value="Cupredoxins - blue copper proteins"/>
    <property type="match status" value="3"/>
</dbReference>
<keyword evidence="4" id="KW-0186">Copper</keyword>
<dbReference type="PROSITE" id="PS00079">
    <property type="entry name" value="MULTICOPPER_OXIDASE1"/>
    <property type="match status" value="1"/>
</dbReference>
<dbReference type="InterPro" id="IPR033138">
    <property type="entry name" value="Cu_oxidase_CS"/>
</dbReference>
<sequence>MFLRSHLLCLISLATAAFAVTVGPASTLNIANKNIAPDGFLRPASVINGIHPGPVIMAKKGDHLKLNVVNKLADPKQLRGTSIHWHGMLQKGTNFMDGVEGVTQCPIAPNDSFLYSFSADSAGTYWYHSHFQVQYCDGVRGILIVQDPKDPLQLFYDESTIIALSEWYHVLAPTIVGIPSADSTLINGKGRFPGGPIADLAVVNVQRGKRYRLRVISISCDPNFNFSIDGHDLMVIETDGVPTLPHTVTSFQIFAAQTGQRYSVVLNANRPIGNYWIRSLPSTGNRNLSSTFENGVNSAILRYRGAPNAEPNSTQLPDRNALVEAHLHPLLNPFAPGKPVPDGADVTFNLTLAFNETAFRFSINNNSFVPPTVPVLLQIMSGARTAQDLLPEGGVLTVERNKVVQINVPSGLIGGPHPFHLHGHTFSVVKSASSPQFNFLNPVQRDVVSLGDTQGDSVSIRFRTDNPGPWILHCHIDFHLHEGLAVVFAEAPAQAPAANPPPSAWEKLCPSWDALPDSVKQAQVGNSTSSA</sequence>
<dbReference type="CDD" id="cd13903">
    <property type="entry name" value="CuRO_3_Tv-LCC_like"/>
    <property type="match status" value="1"/>
</dbReference>
<dbReference type="Pfam" id="PF07731">
    <property type="entry name" value="Cu-oxidase_2"/>
    <property type="match status" value="1"/>
</dbReference>
<evidence type="ECO:0000259" key="10">
    <source>
        <dbReference type="Pfam" id="PF07732"/>
    </source>
</evidence>
<keyword evidence="2" id="KW-0479">Metal-binding</keyword>
<protein>
    <submittedName>
        <fullName evidence="11">Multicopper oxidase</fullName>
    </submittedName>
</protein>
<feature type="signal peptide" evidence="7">
    <location>
        <begin position="1"/>
        <end position="19"/>
    </location>
</feature>
<keyword evidence="5" id="KW-1015">Disulfide bond</keyword>
<dbReference type="InterPro" id="IPR002355">
    <property type="entry name" value="Cu_oxidase_Cu_BS"/>
</dbReference>
<organism evidence="11 12">
    <name type="scientific">Macrolepiota fuliginosa MF-IS2</name>
    <dbReference type="NCBI Taxonomy" id="1400762"/>
    <lineage>
        <taxon>Eukaryota</taxon>
        <taxon>Fungi</taxon>
        <taxon>Dikarya</taxon>
        <taxon>Basidiomycota</taxon>
        <taxon>Agaricomycotina</taxon>
        <taxon>Agaricomycetes</taxon>
        <taxon>Agaricomycetidae</taxon>
        <taxon>Agaricales</taxon>
        <taxon>Agaricineae</taxon>
        <taxon>Agaricaceae</taxon>
        <taxon>Macrolepiota</taxon>
    </lineage>
</organism>
<dbReference type="InterPro" id="IPR001117">
    <property type="entry name" value="Cu-oxidase_2nd"/>
</dbReference>
<feature type="domain" description="Plastocyanin-like" evidence="10">
    <location>
        <begin position="30"/>
        <end position="149"/>
    </location>
</feature>
<evidence type="ECO:0000256" key="4">
    <source>
        <dbReference type="ARBA" id="ARBA00023008"/>
    </source>
</evidence>
<dbReference type="EMBL" id="MU151408">
    <property type="protein sequence ID" value="KAF9444069.1"/>
    <property type="molecule type" value="Genomic_DNA"/>
</dbReference>
<dbReference type="FunFam" id="2.60.40.420:FF:000045">
    <property type="entry name" value="Laccase 2"/>
    <property type="match status" value="1"/>
</dbReference>
<comment type="similarity">
    <text evidence="1">Belongs to the multicopper oxidase family.</text>
</comment>